<name>A0A8D8QUE9_9HEMI</name>
<sequence length="193" mass="21268">MSGLFDPRIPLSHRGRVGLRFSTQYLGPVEPRDRGLRFGTPDYTGQVDHLTLLVGTVYLGHLHGIRTDIDIHLEPAEQGEVEGIVVRPTLVLHTQVTTCQGNLVRVTGSANPVGLGDNLEVTIHFLRPVPPLHGGDGFPSPALTLQLNQIILVHMFCCLVLQVYATLCDFDILGLDQCCQVYELHNLAVFSHF</sequence>
<protein>
    <submittedName>
        <fullName evidence="1">Uncharacterized protein</fullName>
    </submittedName>
</protein>
<dbReference type="EMBL" id="HBUF01102850">
    <property type="protein sequence ID" value="CAG6638501.1"/>
    <property type="molecule type" value="Transcribed_RNA"/>
</dbReference>
<organism evidence="1">
    <name type="scientific">Cacopsylla melanoneura</name>
    <dbReference type="NCBI Taxonomy" id="428564"/>
    <lineage>
        <taxon>Eukaryota</taxon>
        <taxon>Metazoa</taxon>
        <taxon>Ecdysozoa</taxon>
        <taxon>Arthropoda</taxon>
        <taxon>Hexapoda</taxon>
        <taxon>Insecta</taxon>
        <taxon>Pterygota</taxon>
        <taxon>Neoptera</taxon>
        <taxon>Paraneoptera</taxon>
        <taxon>Hemiptera</taxon>
        <taxon>Sternorrhyncha</taxon>
        <taxon>Psylloidea</taxon>
        <taxon>Psyllidae</taxon>
        <taxon>Psyllinae</taxon>
        <taxon>Cacopsylla</taxon>
    </lineage>
</organism>
<accession>A0A8D8QUE9</accession>
<proteinExistence type="predicted"/>
<dbReference type="EMBL" id="HBUF01102859">
    <property type="protein sequence ID" value="CAG6638544.1"/>
    <property type="molecule type" value="Transcribed_RNA"/>
</dbReference>
<dbReference type="AlphaFoldDB" id="A0A8D8QUE9"/>
<reference evidence="1" key="1">
    <citation type="submission" date="2021-05" db="EMBL/GenBank/DDBJ databases">
        <authorList>
            <person name="Alioto T."/>
            <person name="Alioto T."/>
            <person name="Gomez Garrido J."/>
        </authorList>
    </citation>
    <scope>NUCLEOTIDE SEQUENCE</scope>
</reference>
<evidence type="ECO:0000313" key="1">
    <source>
        <dbReference type="EMBL" id="CAG6638544.1"/>
    </source>
</evidence>
<dbReference type="EMBL" id="HBUF01102852">
    <property type="protein sequence ID" value="CAG6638509.1"/>
    <property type="molecule type" value="Transcribed_RNA"/>
</dbReference>
<dbReference type="EMBL" id="HBUF01102857">
    <property type="protein sequence ID" value="CAG6638534.1"/>
    <property type="molecule type" value="Transcribed_RNA"/>
</dbReference>